<accession>A0A2A4GEX7</accession>
<keyword evidence="1" id="KW-0378">Hydrolase</keyword>
<dbReference type="AlphaFoldDB" id="A0A2A4GEX7"/>
<keyword evidence="4" id="KW-1185">Reference proteome</keyword>
<comment type="caution">
    <text evidence="3">The sequence shown here is derived from an EMBL/GenBank/DDBJ whole genome shotgun (WGS) entry which is preliminary data.</text>
</comment>
<dbReference type="EMBL" id="NBWU01000001">
    <property type="protein sequence ID" value="PCE66530.1"/>
    <property type="molecule type" value="Genomic_DNA"/>
</dbReference>
<organism evidence="3 4">
    <name type="scientific">Sediminicola luteus</name>
    <dbReference type="NCBI Taxonomy" id="319238"/>
    <lineage>
        <taxon>Bacteria</taxon>
        <taxon>Pseudomonadati</taxon>
        <taxon>Bacteroidota</taxon>
        <taxon>Flavobacteriia</taxon>
        <taxon>Flavobacteriales</taxon>
        <taxon>Flavobacteriaceae</taxon>
        <taxon>Sediminicola</taxon>
    </lineage>
</organism>
<reference evidence="3 4" key="1">
    <citation type="submission" date="2017-04" db="EMBL/GenBank/DDBJ databases">
        <title>A new member of the family Flavobacteriaceae isolated from ascidians.</title>
        <authorList>
            <person name="Chen L."/>
        </authorList>
    </citation>
    <scope>NUCLEOTIDE SEQUENCE [LARGE SCALE GENOMIC DNA]</scope>
    <source>
        <strain evidence="3 4">HQA918</strain>
    </source>
</reference>
<dbReference type="InterPro" id="IPR005181">
    <property type="entry name" value="SASA"/>
</dbReference>
<evidence type="ECO:0000256" key="1">
    <source>
        <dbReference type="ARBA" id="ARBA00022801"/>
    </source>
</evidence>
<protein>
    <submittedName>
        <fullName evidence="3">Sialate O-acetylesterase</fullName>
    </submittedName>
</protein>
<evidence type="ECO:0000259" key="2">
    <source>
        <dbReference type="Pfam" id="PF03629"/>
    </source>
</evidence>
<dbReference type="GO" id="GO:0001681">
    <property type="term" value="F:sialate O-acetylesterase activity"/>
    <property type="evidence" value="ECO:0007669"/>
    <property type="project" value="InterPro"/>
</dbReference>
<proteinExistence type="predicted"/>
<dbReference type="Proteomes" id="UP000219559">
    <property type="component" value="Unassembled WGS sequence"/>
</dbReference>
<dbReference type="PANTHER" id="PTHR22901:SF0">
    <property type="entry name" value="SIALATE O-ACETYLESTERASE"/>
    <property type="match status" value="1"/>
</dbReference>
<name>A0A2A4GEX7_9FLAO</name>
<evidence type="ECO:0000313" key="4">
    <source>
        <dbReference type="Proteomes" id="UP000219559"/>
    </source>
</evidence>
<dbReference type="GO" id="GO:0005975">
    <property type="term" value="P:carbohydrate metabolic process"/>
    <property type="evidence" value="ECO:0007669"/>
    <property type="project" value="TreeGrafter"/>
</dbReference>
<sequence>MLRKLLPLALCFWGFGLFAQFSLADVLTYNMVLQRDQPIHFWGKGMPKTQIVAHFMGQEVVTRVNAEGQWSIFFPPQQAVLKPQSLRIRHNQGEQILQNIVIGDVWLCIGQSNMEWPLEKEDYYLSEIKNTKQSLLRFYNPDYAGKGVYNAPFNESLRKRLTPTDFFQGRWQESHSETAKRMSAVGYYFGSSLLESEKIPIGLVNMAIGGAPIETFMSTEILKTHPSFGAKVQSPWLDNDALAVWIRTRGKQNVGGIADVPGDSLGPNHAFKPGFANAAGIAKILPMPIKGVTWYQGESNAQEIERVMEYGDLQQLMVKELRSQWANAELPFYWVQLSSIDTLKYQSRFWPEFRNQQRLLLSKITHGGMAVSSDVGAKNDVHPTDKKTVGQRLARWALNQTYGRPIVPSGPLVKSAIFDGSKVVVDFEFDTGLQGGNGQNIRGFSLDGKNEILCTLVNNRIWIPCRNNPEYVYYAWRPFSEANLVNGEGLPASTFKIKVVDSR</sequence>
<feature type="domain" description="Sialate O-acetylesterase" evidence="2">
    <location>
        <begin position="288"/>
        <end position="397"/>
    </location>
</feature>
<evidence type="ECO:0000313" key="3">
    <source>
        <dbReference type="EMBL" id="PCE66530.1"/>
    </source>
</evidence>
<dbReference type="InterPro" id="IPR036514">
    <property type="entry name" value="SGNH_hydro_sf"/>
</dbReference>
<dbReference type="Pfam" id="PF03629">
    <property type="entry name" value="SASA"/>
    <property type="match status" value="1"/>
</dbReference>
<dbReference type="InterPro" id="IPR039329">
    <property type="entry name" value="SIAE"/>
</dbReference>
<dbReference type="Gene3D" id="3.40.50.1110">
    <property type="entry name" value="SGNH hydrolase"/>
    <property type="match status" value="1"/>
</dbReference>
<dbReference type="SUPFAM" id="SSF52266">
    <property type="entry name" value="SGNH hydrolase"/>
    <property type="match status" value="1"/>
</dbReference>
<gene>
    <name evidence="3" type="ORF">B7P33_04330</name>
</gene>
<dbReference type="PANTHER" id="PTHR22901">
    <property type="entry name" value="SIALATE O-ACETYLESTERASE"/>
    <property type="match status" value="1"/>
</dbReference>